<reference evidence="2 3" key="1">
    <citation type="journal article" date="2019" name="Commun. Biol.">
        <title>The bagworm genome reveals a unique fibroin gene that provides high tensile strength.</title>
        <authorList>
            <person name="Kono N."/>
            <person name="Nakamura H."/>
            <person name="Ohtoshi R."/>
            <person name="Tomita M."/>
            <person name="Numata K."/>
            <person name="Arakawa K."/>
        </authorList>
    </citation>
    <scope>NUCLEOTIDE SEQUENCE [LARGE SCALE GENOMIC DNA]</scope>
</reference>
<protein>
    <submittedName>
        <fullName evidence="2">Uncharacterized protein</fullName>
    </submittedName>
</protein>
<feature type="signal peptide" evidence="1">
    <location>
        <begin position="1"/>
        <end position="21"/>
    </location>
</feature>
<proteinExistence type="predicted"/>
<comment type="caution">
    <text evidence="2">The sequence shown here is derived from an EMBL/GenBank/DDBJ whole genome shotgun (WGS) entry which is preliminary data.</text>
</comment>
<gene>
    <name evidence="2" type="ORF">EVAR_97911_1</name>
</gene>
<sequence length="264" mass="29717">MALAYWLLAALAAAAPSAWLARSTTTTIPTPERTTTRIQFRLTASSEIRFSASEPAAITVREAIALRVQLHSLISEPSSCVVVGVPMNNTGMYVLDTDRKNESLMVYVIRLSYSVAKLAAPRKWAGSPTLTECVKCSSFYCCVSSHNESSGGPFLFNTPFIPSLPSFHQPTPSKSNSYFYPRGRQRTDNPLNLNYTCLRAWHRVESKTATRKKQADFIQKRESDMERVYPGEVGPDGQIRDLPNRVRRTMERILYRFVARAQRD</sequence>
<evidence type="ECO:0000256" key="1">
    <source>
        <dbReference type="SAM" id="SignalP"/>
    </source>
</evidence>
<dbReference type="AlphaFoldDB" id="A0A4C2A592"/>
<keyword evidence="3" id="KW-1185">Reference proteome</keyword>
<organism evidence="2 3">
    <name type="scientific">Eumeta variegata</name>
    <name type="common">Bagworm moth</name>
    <name type="synonym">Eumeta japonica</name>
    <dbReference type="NCBI Taxonomy" id="151549"/>
    <lineage>
        <taxon>Eukaryota</taxon>
        <taxon>Metazoa</taxon>
        <taxon>Ecdysozoa</taxon>
        <taxon>Arthropoda</taxon>
        <taxon>Hexapoda</taxon>
        <taxon>Insecta</taxon>
        <taxon>Pterygota</taxon>
        <taxon>Neoptera</taxon>
        <taxon>Endopterygota</taxon>
        <taxon>Lepidoptera</taxon>
        <taxon>Glossata</taxon>
        <taxon>Ditrysia</taxon>
        <taxon>Tineoidea</taxon>
        <taxon>Psychidae</taxon>
        <taxon>Oiketicinae</taxon>
        <taxon>Eumeta</taxon>
    </lineage>
</organism>
<evidence type="ECO:0000313" key="3">
    <source>
        <dbReference type="Proteomes" id="UP000299102"/>
    </source>
</evidence>
<keyword evidence="1" id="KW-0732">Signal</keyword>
<dbReference type="Proteomes" id="UP000299102">
    <property type="component" value="Unassembled WGS sequence"/>
</dbReference>
<dbReference type="EMBL" id="BGZK01002693">
    <property type="protein sequence ID" value="GBP95866.1"/>
    <property type="molecule type" value="Genomic_DNA"/>
</dbReference>
<name>A0A4C2A592_EUMVA</name>
<feature type="chain" id="PRO_5020032098" evidence="1">
    <location>
        <begin position="22"/>
        <end position="264"/>
    </location>
</feature>
<evidence type="ECO:0000313" key="2">
    <source>
        <dbReference type="EMBL" id="GBP95866.1"/>
    </source>
</evidence>
<accession>A0A4C2A592</accession>